<dbReference type="EMBL" id="QGTT01000018">
    <property type="protein sequence ID" value="PWW09730.1"/>
    <property type="molecule type" value="Genomic_DNA"/>
</dbReference>
<feature type="chain" id="PRO_5016408145" evidence="1">
    <location>
        <begin position="27"/>
        <end position="177"/>
    </location>
</feature>
<name>A0A317Q1J5_9GAMM</name>
<dbReference type="AlphaFoldDB" id="A0A317Q1J5"/>
<evidence type="ECO:0000256" key="1">
    <source>
        <dbReference type="SAM" id="SignalP"/>
    </source>
</evidence>
<evidence type="ECO:0000313" key="2">
    <source>
        <dbReference type="EMBL" id="PWW09730.1"/>
    </source>
</evidence>
<gene>
    <name evidence="2" type="ORF">DET45_11851</name>
</gene>
<keyword evidence="1" id="KW-0732">Signal</keyword>
<comment type="caution">
    <text evidence="2">The sequence shown here is derived from an EMBL/GenBank/DDBJ whole genome shotgun (WGS) entry which is preliminary data.</text>
</comment>
<organism evidence="2 3">
    <name type="scientific">Pseudidiomarina maritima</name>
    <dbReference type="NCBI Taxonomy" id="519453"/>
    <lineage>
        <taxon>Bacteria</taxon>
        <taxon>Pseudomonadati</taxon>
        <taxon>Pseudomonadota</taxon>
        <taxon>Gammaproteobacteria</taxon>
        <taxon>Alteromonadales</taxon>
        <taxon>Idiomarinaceae</taxon>
        <taxon>Pseudidiomarina</taxon>
    </lineage>
</organism>
<accession>A0A317Q1J5</accession>
<feature type="signal peptide" evidence="1">
    <location>
        <begin position="1"/>
        <end position="26"/>
    </location>
</feature>
<dbReference type="STRING" id="519453.SAMN04488070_1258"/>
<evidence type="ECO:0000313" key="3">
    <source>
        <dbReference type="Proteomes" id="UP000246964"/>
    </source>
</evidence>
<dbReference type="Proteomes" id="UP000246964">
    <property type="component" value="Unassembled WGS sequence"/>
</dbReference>
<sequence length="177" mass="18853">MNNIKLLLAVCLSLLLTACAMGPQLAQPNQLRSPTPIQGNSGSYMSPYTSDGVLAEWVNNARNAEMGSSIGGMAGAYAGQKLAENIPFFGGMLGQAVGESIGREVALEMAGGEEVIRGSSDISFNSLQDLAVWMYVNHSSHPHYQDALNSVMSIYPEMKTNYMQYLYNASAGAGVGY</sequence>
<proteinExistence type="predicted"/>
<dbReference type="PROSITE" id="PS51257">
    <property type="entry name" value="PROKAR_LIPOPROTEIN"/>
    <property type="match status" value="1"/>
</dbReference>
<reference evidence="2 3" key="1">
    <citation type="submission" date="2018-05" db="EMBL/GenBank/DDBJ databases">
        <title>Freshwater and sediment microbial communities from various areas in North America, analyzing microbe dynamics in response to fracking.</title>
        <authorList>
            <person name="Lamendella R."/>
        </authorList>
    </citation>
    <scope>NUCLEOTIDE SEQUENCE [LARGE SCALE GENOMIC DNA]</scope>
    <source>
        <strain evidence="2 3">125B1</strain>
    </source>
</reference>
<keyword evidence="3" id="KW-1185">Reference proteome</keyword>
<dbReference type="RefSeq" id="WP_110076712.1">
    <property type="nucleotide sequence ID" value="NZ_QGTT01000018.1"/>
</dbReference>
<dbReference type="OrthoDB" id="8480301at2"/>
<protein>
    <submittedName>
        <fullName evidence="2">Uncharacterized protein</fullName>
    </submittedName>
</protein>